<organism evidence="1">
    <name type="scientific">hydrothermal vent metagenome</name>
    <dbReference type="NCBI Taxonomy" id="652676"/>
    <lineage>
        <taxon>unclassified sequences</taxon>
        <taxon>metagenomes</taxon>
        <taxon>ecological metagenomes</taxon>
    </lineage>
</organism>
<proteinExistence type="predicted"/>
<feature type="non-terminal residue" evidence="1">
    <location>
        <position position="1"/>
    </location>
</feature>
<reference evidence="1" key="1">
    <citation type="submission" date="2018-06" db="EMBL/GenBank/DDBJ databases">
        <authorList>
            <person name="Zhirakovskaya E."/>
        </authorList>
    </citation>
    <scope>NUCLEOTIDE SEQUENCE</scope>
</reference>
<accession>A0A3B0R091</accession>
<dbReference type="EMBL" id="UOEB01000266">
    <property type="protein sequence ID" value="VAV85952.1"/>
    <property type="molecule type" value="Genomic_DNA"/>
</dbReference>
<name>A0A3B0R091_9ZZZZ</name>
<feature type="non-terminal residue" evidence="1">
    <location>
        <position position="734"/>
    </location>
</feature>
<gene>
    <name evidence="1" type="ORF">MNBD_BACTEROID02-1057</name>
</gene>
<sequence>ASLTQFNLVAADIQASQFPLDSRQMYRGGLQLGPNGKIYRALSATYQQGLPFLGVINNPNNIGVAANYQHNAISLTPNLSSQGFPPFIQSIFNTEVDIIRNGISVTNLSLCDGDTYTLMADDIVGATYTWTLDGNPLPNTVFDLTITQGGLYEVLIDLNNGDCPIEGKAIISYFTPPIANQPANINICDDNNDGLYSFDFTTDIDVQVLNTQNPLTYSVHYFETANDAVNNTNEIVMPYQNIANPQEIFVRIHNNGNINCFDTTSFFIEIFDTPTANPISDWEICDDNTDGSDINGQRDFDLTTLNTIVLGTQDPLQYTITYHNSQADADSGANPLLNPYYNTTPNLETIFVKIENIAYPDCFDTTSFNLIVNIIPDAFDTTLFQCDEDGNPDGFTLFNLTEANDALTGGIADRSTKFFLTPLDAQNNTNEIDGTSFSNTISPQIIYVQVVNDITGCYRISQLTLDVTATDATDTILTNCDDDGVEDGFYNFDLSLAEATILTNLPNNVTLSYYETLDDSLLEVNSLGTTFTNTIPYSQTIYARIENANACYGIAEVQLIVYEIPNIETEFETIYCLNTFPETITLDSGLINNSPSDFTYLWSTGETTQEIQINASGTYSVTVTNANNCEKVRDITVIASNIATFENIEVIDVSSNNTITVLVSGEGDYEYALNNINGPYQDSNFFENVPPGLHTVFVRDKKNCGIVNEIVSVIGFPKFFTPNGDGYNDTWQVY</sequence>
<dbReference type="AlphaFoldDB" id="A0A3B0R091"/>
<protein>
    <submittedName>
        <fullName evidence="1">Internalin, putative</fullName>
    </submittedName>
</protein>
<evidence type="ECO:0000313" key="1">
    <source>
        <dbReference type="EMBL" id="VAV85952.1"/>
    </source>
</evidence>